<feature type="chain" id="PRO_5011544386" description="Outer membrane protein beta-barrel domain-containing protein" evidence="1">
    <location>
        <begin position="25"/>
        <end position="165"/>
    </location>
</feature>
<evidence type="ECO:0000313" key="2">
    <source>
        <dbReference type="EMBL" id="SFP05036.1"/>
    </source>
</evidence>
<dbReference type="EMBL" id="FOXH01000001">
    <property type="protein sequence ID" value="SFP05036.1"/>
    <property type="molecule type" value="Genomic_DNA"/>
</dbReference>
<dbReference type="SUPFAM" id="SSF56925">
    <property type="entry name" value="OMPA-like"/>
    <property type="match status" value="1"/>
</dbReference>
<name>A0A1I5M7W8_9BACT</name>
<proteinExistence type="predicted"/>
<accession>A0A1I5M7W8</accession>
<dbReference type="InterPro" id="IPR011250">
    <property type="entry name" value="OMP/PagP_B-barrel"/>
</dbReference>
<evidence type="ECO:0008006" key="4">
    <source>
        <dbReference type="Google" id="ProtNLM"/>
    </source>
</evidence>
<dbReference type="OrthoDB" id="658990at2"/>
<keyword evidence="3" id="KW-1185">Reference proteome</keyword>
<keyword evidence="1" id="KW-0732">Signal</keyword>
<dbReference type="RefSeq" id="WP_092010632.1">
    <property type="nucleotide sequence ID" value="NZ_FOXH01000001.1"/>
</dbReference>
<dbReference type="AlphaFoldDB" id="A0A1I5M7W8"/>
<evidence type="ECO:0000256" key="1">
    <source>
        <dbReference type="SAM" id="SignalP"/>
    </source>
</evidence>
<reference evidence="2 3" key="1">
    <citation type="submission" date="2016-10" db="EMBL/GenBank/DDBJ databases">
        <authorList>
            <person name="de Groot N.N."/>
        </authorList>
    </citation>
    <scope>NUCLEOTIDE SEQUENCE [LARGE SCALE GENOMIC DNA]</scope>
    <source>
        <strain evidence="3">E92,LMG 26720,CCM 7988</strain>
    </source>
</reference>
<sequence length="165" mass="17383">MKKIFLLKVLFVAVVISLTSQASKAQYMSAGTRTVDAGLYLPSGFTVFKANLMYGVANNISVGGQVELASGTGSSEFGLNGRANYHFAQLMGLEDNVNIYGGVSIGKYFAEGLKDIGILGQIGGGYMFNDKIGAHAEVRFGLSKGYALTVDGSQFGLGLTFKLGQ</sequence>
<evidence type="ECO:0000313" key="3">
    <source>
        <dbReference type="Proteomes" id="UP000199306"/>
    </source>
</evidence>
<gene>
    <name evidence="2" type="ORF">SAMN04515674_101151</name>
</gene>
<protein>
    <recommendedName>
        <fullName evidence="4">Outer membrane protein beta-barrel domain-containing protein</fullName>
    </recommendedName>
</protein>
<feature type="signal peptide" evidence="1">
    <location>
        <begin position="1"/>
        <end position="24"/>
    </location>
</feature>
<organism evidence="2 3">
    <name type="scientific">Pseudarcicella hirudinis</name>
    <dbReference type="NCBI Taxonomy" id="1079859"/>
    <lineage>
        <taxon>Bacteria</taxon>
        <taxon>Pseudomonadati</taxon>
        <taxon>Bacteroidota</taxon>
        <taxon>Cytophagia</taxon>
        <taxon>Cytophagales</taxon>
        <taxon>Flectobacillaceae</taxon>
        <taxon>Pseudarcicella</taxon>
    </lineage>
</organism>
<dbReference type="Proteomes" id="UP000199306">
    <property type="component" value="Unassembled WGS sequence"/>
</dbReference>